<gene>
    <name evidence="1" type="ORF">EVAR_35753_1</name>
</gene>
<protein>
    <submittedName>
        <fullName evidence="1">Uncharacterized protein</fullName>
    </submittedName>
</protein>
<dbReference type="AlphaFoldDB" id="A0A4C1VFC1"/>
<proteinExistence type="predicted"/>
<evidence type="ECO:0000313" key="1">
    <source>
        <dbReference type="EMBL" id="GBP37319.1"/>
    </source>
</evidence>
<sequence>MTCMLTSHRHPWTTSSPLSMACKKQPHLKMARKRVLSKHYTIVNCCAGRVNSSVTTLAETTITASDFSCFRKQCPLSTYQERRLPIDKFISSSSNDFTRPAEAMLRRDGGGYVRLGYSSTNVCPYSGKKYSAFRLVPTVMICL</sequence>
<name>A0A4C1VFC1_EUMVA</name>
<organism evidence="1 2">
    <name type="scientific">Eumeta variegata</name>
    <name type="common">Bagworm moth</name>
    <name type="synonym">Eumeta japonica</name>
    <dbReference type="NCBI Taxonomy" id="151549"/>
    <lineage>
        <taxon>Eukaryota</taxon>
        <taxon>Metazoa</taxon>
        <taxon>Ecdysozoa</taxon>
        <taxon>Arthropoda</taxon>
        <taxon>Hexapoda</taxon>
        <taxon>Insecta</taxon>
        <taxon>Pterygota</taxon>
        <taxon>Neoptera</taxon>
        <taxon>Endopterygota</taxon>
        <taxon>Lepidoptera</taxon>
        <taxon>Glossata</taxon>
        <taxon>Ditrysia</taxon>
        <taxon>Tineoidea</taxon>
        <taxon>Psychidae</taxon>
        <taxon>Oiketicinae</taxon>
        <taxon>Eumeta</taxon>
    </lineage>
</organism>
<evidence type="ECO:0000313" key="2">
    <source>
        <dbReference type="Proteomes" id="UP000299102"/>
    </source>
</evidence>
<comment type="caution">
    <text evidence="1">The sequence shown here is derived from an EMBL/GenBank/DDBJ whole genome shotgun (WGS) entry which is preliminary data.</text>
</comment>
<accession>A0A4C1VFC1</accession>
<reference evidence="1 2" key="1">
    <citation type="journal article" date="2019" name="Commun. Biol.">
        <title>The bagworm genome reveals a unique fibroin gene that provides high tensile strength.</title>
        <authorList>
            <person name="Kono N."/>
            <person name="Nakamura H."/>
            <person name="Ohtoshi R."/>
            <person name="Tomita M."/>
            <person name="Numata K."/>
            <person name="Arakawa K."/>
        </authorList>
    </citation>
    <scope>NUCLEOTIDE SEQUENCE [LARGE SCALE GENOMIC DNA]</scope>
</reference>
<keyword evidence="2" id="KW-1185">Reference proteome</keyword>
<dbReference type="EMBL" id="BGZK01000331">
    <property type="protein sequence ID" value="GBP37319.1"/>
    <property type="molecule type" value="Genomic_DNA"/>
</dbReference>
<dbReference type="Proteomes" id="UP000299102">
    <property type="component" value="Unassembled WGS sequence"/>
</dbReference>